<gene>
    <name evidence="6" type="ORF">ABR189_07555</name>
</gene>
<evidence type="ECO:0000256" key="1">
    <source>
        <dbReference type="ARBA" id="ARBA00009477"/>
    </source>
</evidence>
<feature type="signal peptide" evidence="4">
    <location>
        <begin position="1"/>
        <end position="30"/>
    </location>
</feature>
<feature type="chain" id="PRO_5045217473" evidence="4">
    <location>
        <begin position="31"/>
        <end position="421"/>
    </location>
</feature>
<keyword evidence="4" id="KW-0732">Signal</keyword>
<name>A0ABV2T4F0_9BACT</name>
<keyword evidence="7" id="KW-1185">Reference proteome</keyword>
<comment type="similarity">
    <text evidence="1">Belongs to the membrane fusion protein (MFP) (TC 8.A.1) family.</text>
</comment>
<evidence type="ECO:0000313" key="6">
    <source>
        <dbReference type="EMBL" id="MET6997220.1"/>
    </source>
</evidence>
<protein>
    <submittedName>
        <fullName evidence="6">Efflux RND transporter periplasmic adaptor subunit</fullName>
    </submittedName>
</protein>
<dbReference type="PROSITE" id="PS51257">
    <property type="entry name" value="PROKAR_LIPOPROTEIN"/>
    <property type="match status" value="1"/>
</dbReference>
<dbReference type="RefSeq" id="WP_354659859.1">
    <property type="nucleotide sequence ID" value="NZ_JBEXAC010000001.1"/>
</dbReference>
<feature type="coiled-coil region" evidence="3">
    <location>
        <begin position="137"/>
        <end position="170"/>
    </location>
</feature>
<dbReference type="InterPro" id="IPR058647">
    <property type="entry name" value="BSH_CzcB-like"/>
</dbReference>
<dbReference type="Gene3D" id="1.10.287.470">
    <property type="entry name" value="Helix hairpin bin"/>
    <property type="match status" value="1"/>
</dbReference>
<feature type="domain" description="CzcB-like barrel-sandwich hybrid" evidence="5">
    <location>
        <begin position="90"/>
        <end position="235"/>
    </location>
</feature>
<keyword evidence="3" id="KW-0175">Coiled coil</keyword>
<evidence type="ECO:0000256" key="3">
    <source>
        <dbReference type="SAM" id="Coils"/>
    </source>
</evidence>
<reference evidence="6 7" key="1">
    <citation type="submission" date="2024-06" db="EMBL/GenBank/DDBJ databases">
        <title>Chitinophaga defluvii sp. nov., isolated from municipal sewage.</title>
        <authorList>
            <person name="Zhang L."/>
        </authorList>
    </citation>
    <scope>NUCLEOTIDE SEQUENCE [LARGE SCALE GENOMIC DNA]</scope>
    <source>
        <strain evidence="6 7">H8</strain>
    </source>
</reference>
<sequence>MMFKRTFHIIIPVILAVATTSLISCGNTTAEKTAESAGEGEDHHDDEGNTVTLTAAQYQTAGIQLGQPEPRQISGTVKVNGYLDVPPQQMVSVSVPMGGFIKQTTLLQGMGVNKGQSLAVLENMDYIQLQQDYLDVKSQLEYAKEEYERQQELAKENVNAQKTLQQAKASFQSLSVKSIGLKEKLGLLNISAAALEKGNIQRTISINSPISGYVTQVNVNLGQFVNPADILFRIVNTEHLHAELTVFEKDIPKLKIGQTVRFTLAGETKERLATLHLIGREISEERTVRVHCHLEQEDRQLLPGAYLQAMIETGAAKVNAVPDAAIVNFENKFYVFVNVAMEEGPAHGQPGHKHGADEDKHQEEVAAGIHHFAMVEVKKGNSEFGYTEITLPEEVPANASIAVKGAYDLLAKKKNSGGHAH</sequence>
<dbReference type="Proteomes" id="UP001549749">
    <property type="component" value="Unassembled WGS sequence"/>
</dbReference>
<dbReference type="Gene3D" id="2.40.30.170">
    <property type="match status" value="1"/>
</dbReference>
<dbReference type="EMBL" id="JBEXAC010000001">
    <property type="protein sequence ID" value="MET6997220.1"/>
    <property type="molecule type" value="Genomic_DNA"/>
</dbReference>
<proteinExistence type="inferred from homology"/>
<evidence type="ECO:0000256" key="4">
    <source>
        <dbReference type="SAM" id="SignalP"/>
    </source>
</evidence>
<accession>A0ABV2T4F0</accession>
<evidence type="ECO:0000259" key="5">
    <source>
        <dbReference type="Pfam" id="PF25973"/>
    </source>
</evidence>
<dbReference type="SUPFAM" id="SSF111369">
    <property type="entry name" value="HlyD-like secretion proteins"/>
    <property type="match status" value="1"/>
</dbReference>
<dbReference type="NCBIfam" id="TIGR01730">
    <property type="entry name" value="RND_mfp"/>
    <property type="match status" value="1"/>
</dbReference>
<dbReference type="PANTHER" id="PTHR30097">
    <property type="entry name" value="CATION EFFLUX SYSTEM PROTEIN CUSB"/>
    <property type="match status" value="1"/>
</dbReference>
<organism evidence="6 7">
    <name type="scientific">Chitinophaga defluvii</name>
    <dbReference type="NCBI Taxonomy" id="3163343"/>
    <lineage>
        <taxon>Bacteria</taxon>
        <taxon>Pseudomonadati</taxon>
        <taxon>Bacteroidota</taxon>
        <taxon>Chitinophagia</taxon>
        <taxon>Chitinophagales</taxon>
        <taxon>Chitinophagaceae</taxon>
        <taxon>Chitinophaga</taxon>
    </lineage>
</organism>
<dbReference type="InterPro" id="IPR051909">
    <property type="entry name" value="MFP_Cation_Efflux"/>
</dbReference>
<keyword evidence="2" id="KW-0813">Transport</keyword>
<evidence type="ECO:0000256" key="2">
    <source>
        <dbReference type="ARBA" id="ARBA00022448"/>
    </source>
</evidence>
<evidence type="ECO:0000313" key="7">
    <source>
        <dbReference type="Proteomes" id="UP001549749"/>
    </source>
</evidence>
<comment type="caution">
    <text evidence="6">The sequence shown here is derived from an EMBL/GenBank/DDBJ whole genome shotgun (WGS) entry which is preliminary data.</text>
</comment>
<dbReference type="InterPro" id="IPR006143">
    <property type="entry name" value="RND_pump_MFP"/>
</dbReference>
<dbReference type="PANTHER" id="PTHR30097:SF4">
    <property type="entry name" value="SLR6042 PROTEIN"/>
    <property type="match status" value="1"/>
</dbReference>
<dbReference type="Pfam" id="PF25973">
    <property type="entry name" value="BSH_CzcB"/>
    <property type="match status" value="1"/>
</dbReference>